<keyword evidence="1" id="KW-0479">Metal-binding</keyword>
<evidence type="ECO:0000256" key="5">
    <source>
        <dbReference type="SAM" id="MobiDB-lite"/>
    </source>
</evidence>
<dbReference type="Proteomes" id="UP000685013">
    <property type="component" value="Chromosome 14"/>
</dbReference>
<dbReference type="InterPro" id="IPR001841">
    <property type="entry name" value="Znf_RING"/>
</dbReference>
<protein>
    <submittedName>
        <fullName evidence="8">BRCT domain-containing protein</fullName>
    </submittedName>
</protein>
<feature type="region of interest" description="Disordered" evidence="5">
    <location>
        <begin position="180"/>
        <end position="217"/>
    </location>
</feature>
<feature type="compositionally biased region" description="Basic residues" evidence="5">
    <location>
        <begin position="188"/>
        <end position="197"/>
    </location>
</feature>
<keyword evidence="2 4" id="KW-0863">Zinc-finger</keyword>
<dbReference type="SMART" id="SM00184">
    <property type="entry name" value="RING"/>
    <property type="match status" value="1"/>
</dbReference>
<dbReference type="PROSITE" id="PS50089">
    <property type="entry name" value="ZF_RING_2"/>
    <property type="match status" value="1"/>
</dbReference>
<sequence length="540" mass="60685">MAEQDNVLANGVIFCPNRPAGCPIEGMESVVATVSGYHGTERFNLIKMISYTGASYVGVMSRSITHLICWELEGRKFNLAKKFKTIIVNHRWLEDCIKHGKRVPEDPYILQSGQSAGPLSMKLPFSDQGSVSTKKYTMPSEKLHNCGNIEDQRIKGMCSFGDSILPHSSLLDKEMYPDFRNSDDTAHKQKHKLRKRISKLEEPSSSSSKNHFKEPTPSDFFAIGVDDMCGSSSSLARDETKGKRYNENSTVRSSRRWRRLVKKNSSEDHNEPDVWNFDPEQYHLVIRNSPTVLSSHCDDETDIEAVNIGGTADCDQLCDERGPASDSFEGVEACANQSTSRHTNLLVENAPRILTTTSEDELHNGLQKNIEDSVIELNTSIPSTSTELSCVICWTDFSSTRGVLPCGHRFCYSCIQNWADHMASRRKISTCPLCKASFLSITKVEDAATSDQKIYSQTIPCGTSLFDIYILPDERTLDSVVQPSVAAVCSVCRCREPEDLLMSCHLCQIRHIHSYCLDPPLLPWICIHCKDLQTLYHRRH</sequence>
<dbReference type="GO" id="GO:0008270">
    <property type="term" value="F:zinc ion binding"/>
    <property type="evidence" value="ECO:0007669"/>
    <property type="project" value="UniProtKB-KW"/>
</dbReference>
<dbReference type="Pfam" id="PF13639">
    <property type="entry name" value="zf-RING_2"/>
    <property type="match status" value="1"/>
</dbReference>
<feature type="domain" description="RING-type" evidence="6">
    <location>
        <begin position="390"/>
        <end position="435"/>
    </location>
</feature>
<feature type="domain" description="BRCT" evidence="7">
    <location>
        <begin position="19"/>
        <end position="110"/>
    </location>
</feature>
<organism evidence="8 9">
    <name type="scientific">Cucurbita argyrosperma subsp. sororia</name>
    <dbReference type="NCBI Taxonomy" id="37648"/>
    <lineage>
        <taxon>Eukaryota</taxon>
        <taxon>Viridiplantae</taxon>
        <taxon>Streptophyta</taxon>
        <taxon>Embryophyta</taxon>
        <taxon>Tracheophyta</taxon>
        <taxon>Spermatophyta</taxon>
        <taxon>Magnoliopsida</taxon>
        <taxon>eudicotyledons</taxon>
        <taxon>Gunneridae</taxon>
        <taxon>Pentapetalae</taxon>
        <taxon>rosids</taxon>
        <taxon>fabids</taxon>
        <taxon>Cucurbitales</taxon>
        <taxon>Cucurbitaceae</taxon>
        <taxon>Cucurbiteae</taxon>
        <taxon>Cucurbita</taxon>
    </lineage>
</organism>
<evidence type="ECO:0000313" key="8">
    <source>
        <dbReference type="EMBL" id="KAG6581172.1"/>
    </source>
</evidence>
<evidence type="ECO:0000256" key="2">
    <source>
        <dbReference type="ARBA" id="ARBA00022771"/>
    </source>
</evidence>
<dbReference type="AlphaFoldDB" id="A0AAV6MGW2"/>
<keyword evidence="9" id="KW-1185">Reference proteome</keyword>
<keyword evidence="3" id="KW-0862">Zinc</keyword>
<gene>
    <name evidence="8" type="ORF">SDJN03_21174</name>
</gene>
<evidence type="ECO:0000256" key="1">
    <source>
        <dbReference type="ARBA" id="ARBA00022723"/>
    </source>
</evidence>
<dbReference type="InterPro" id="IPR001357">
    <property type="entry name" value="BRCT_dom"/>
</dbReference>
<evidence type="ECO:0000259" key="7">
    <source>
        <dbReference type="PROSITE" id="PS50172"/>
    </source>
</evidence>
<evidence type="ECO:0000256" key="3">
    <source>
        <dbReference type="ARBA" id="ARBA00022833"/>
    </source>
</evidence>
<dbReference type="PROSITE" id="PS50172">
    <property type="entry name" value="BRCT"/>
    <property type="match status" value="1"/>
</dbReference>
<dbReference type="PROSITE" id="PS00518">
    <property type="entry name" value="ZF_RING_1"/>
    <property type="match status" value="1"/>
</dbReference>
<dbReference type="PANTHER" id="PTHR47776:SF2">
    <property type="entry name" value="RING-TYPE E3 UBIQUITIN TRANSFERASE BRCA1"/>
    <property type="match status" value="1"/>
</dbReference>
<dbReference type="SMART" id="SM00292">
    <property type="entry name" value="BRCT"/>
    <property type="match status" value="1"/>
</dbReference>
<proteinExistence type="predicted"/>
<feature type="non-terminal residue" evidence="8">
    <location>
        <position position="1"/>
    </location>
</feature>
<accession>A0AAV6MGW2</accession>
<dbReference type="PANTHER" id="PTHR47776">
    <property type="entry name" value="F5A8.9 PROTEIN"/>
    <property type="match status" value="1"/>
</dbReference>
<dbReference type="InterPro" id="IPR017907">
    <property type="entry name" value="Znf_RING_CS"/>
</dbReference>
<dbReference type="Pfam" id="PF12738">
    <property type="entry name" value="PTCB-BRCT"/>
    <property type="match status" value="1"/>
</dbReference>
<comment type="caution">
    <text evidence="8">The sequence shown here is derived from an EMBL/GenBank/DDBJ whole genome shotgun (WGS) entry which is preliminary data.</text>
</comment>
<name>A0AAV6MGW2_9ROSI</name>
<evidence type="ECO:0000313" key="9">
    <source>
        <dbReference type="Proteomes" id="UP000685013"/>
    </source>
</evidence>
<evidence type="ECO:0000256" key="4">
    <source>
        <dbReference type="PROSITE-ProRule" id="PRU00175"/>
    </source>
</evidence>
<reference evidence="8 9" key="1">
    <citation type="journal article" date="2021" name="Hortic Res">
        <title>The domestication of Cucurbita argyrosperma as revealed by the genome of its wild relative.</title>
        <authorList>
            <person name="Barrera-Redondo J."/>
            <person name="Sanchez-de la Vega G."/>
            <person name="Aguirre-Liguori J.A."/>
            <person name="Castellanos-Morales G."/>
            <person name="Gutierrez-Guerrero Y.T."/>
            <person name="Aguirre-Dugua X."/>
            <person name="Aguirre-Planter E."/>
            <person name="Tenaillon M.I."/>
            <person name="Lira-Saade R."/>
            <person name="Eguiarte L.E."/>
        </authorList>
    </citation>
    <scope>NUCLEOTIDE SEQUENCE [LARGE SCALE GENOMIC DNA]</scope>
    <source>
        <strain evidence="8">JBR-2021</strain>
    </source>
</reference>
<evidence type="ECO:0000259" key="6">
    <source>
        <dbReference type="PROSITE" id="PS50089"/>
    </source>
</evidence>
<dbReference type="EMBL" id="JAGKQH010000014">
    <property type="protein sequence ID" value="KAG6581172.1"/>
    <property type="molecule type" value="Genomic_DNA"/>
</dbReference>